<keyword evidence="14" id="KW-0675">Receptor</keyword>
<evidence type="ECO:0000256" key="6">
    <source>
        <dbReference type="ARBA" id="ARBA00023004"/>
    </source>
</evidence>
<dbReference type="SUPFAM" id="SSF56935">
    <property type="entry name" value="Porins"/>
    <property type="match status" value="1"/>
</dbReference>
<dbReference type="InterPro" id="IPR036942">
    <property type="entry name" value="Beta-barrel_TonB_sf"/>
</dbReference>
<evidence type="ECO:0000256" key="10">
    <source>
        <dbReference type="ARBA" id="ARBA00023237"/>
    </source>
</evidence>
<keyword evidence="12" id="KW-0732">Signal</keyword>
<accession>A0ABU9Y6D2</accession>
<dbReference type="PANTHER" id="PTHR32552">
    <property type="entry name" value="FERRICHROME IRON RECEPTOR-RELATED"/>
    <property type="match status" value="1"/>
</dbReference>
<evidence type="ECO:0000256" key="8">
    <source>
        <dbReference type="ARBA" id="ARBA00023077"/>
    </source>
</evidence>
<dbReference type="RefSeq" id="WP_343892378.1">
    <property type="nucleotide sequence ID" value="NZ_BAAAEH010000059.1"/>
</dbReference>
<evidence type="ECO:0000256" key="12">
    <source>
        <dbReference type="SAM" id="SignalP"/>
    </source>
</evidence>
<sequence>MHKKAFVACLLTGASVVLSPAALAQTAAGASDAPAIQDIIVQARRVDESQQSVPIAVSTVTSQQLAAATVSSASDIQRLVPSLQIAFSTVGSFDFTIRGSFAGFSSDPAVATYIDEVPIDARTLSYALFDLASVQQLKGPQGTLFGRNSTGGAVLFASNRPDVSKFSGYLDARQGNLDETRLEGALNVPLSSNLAVRIAGELERRGGTLKSLTAPGREYDNRHNENIRGSLLWKPGSVVTDYVQATHYRVREHRYPQIPVHLTGGCTGPTTPVTSCLYQPPFNTLVGTGNLAAAVAAELALPDGVTNNNDPTTDNYDRNSVTNMLDVDLDAVHIRNTSYYGVNKIGQSRDYDGTPISVIDAITTERTKSFYTETQVSGTLLSGKLDWRVGGLYSNDIGDHFQYLSIFSTPLAAAYPTRTSSRTNYRSTALFAQATYDFSNLVHDLSFTAGYRYTWDKRRIATFALQGAAQTCALQSGGILFPGTDSTCTRRLNAAFSDSNYNVTLQWKPVKNVLLYAATRKGYKTGSFNEVILNPALTEYQPEVVHDVEVGLKADWRIGNVPVRTNISVYRAKYNNIQSRETVLLANGAVLAITVNQDTVTGAPNKATTQGGEFEVTVAPTRWLNLMAYYSLVDAKYSQFFSVGPRIDLSGQAVPFIFRNSGGGTAQVDVPISGIAKTFSGTLTYSWHDKPTTNASISPDDIAQTGYSQIDARLGLKGIFRTNLDIALWGKNLSDNSFRPRNNVVGGEFTEQISEPRTYGIDARFHF</sequence>
<organism evidence="14 15">
    <name type="scientific">Sphingomonas oligophenolica</name>
    <dbReference type="NCBI Taxonomy" id="301154"/>
    <lineage>
        <taxon>Bacteria</taxon>
        <taxon>Pseudomonadati</taxon>
        <taxon>Pseudomonadota</taxon>
        <taxon>Alphaproteobacteria</taxon>
        <taxon>Sphingomonadales</taxon>
        <taxon>Sphingomonadaceae</taxon>
        <taxon>Sphingomonas</taxon>
    </lineage>
</organism>
<dbReference type="InterPro" id="IPR012910">
    <property type="entry name" value="Plug_dom"/>
</dbReference>
<reference evidence="14 15" key="1">
    <citation type="submission" date="2024-05" db="EMBL/GenBank/DDBJ databases">
        <authorList>
            <person name="Liu Q."/>
            <person name="Xin Y.-H."/>
        </authorList>
    </citation>
    <scope>NUCLEOTIDE SEQUENCE [LARGE SCALE GENOMIC DNA]</scope>
    <source>
        <strain evidence="14 15">CGMCC 1.10181</strain>
    </source>
</reference>
<dbReference type="Pfam" id="PF07715">
    <property type="entry name" value="Plug"/>
    <property type="match status" value="1"/>
</dbReference>
<evidence type="ECO:0000256" key="1">
    <source>
        <dbReference type="ARBA" id="ARBA00004571"/>
    </source>
</evidence>
<name>A0ABU9Y6D2_9SPHN</name>
<keyword evidence="8" id="KW-0798">TonB box</keyword>
<protein>
    <submittedName>
        <fullName evidence="14">TonB-dependent receptor plug domain-containing protein</fullName>
    </submittedName>
</protein>
<feature type="chain" id="PRO_5045766950" evidence="12">
    <location>
        <begin position="25"/>
        <end position="767"/>
    </location>
</feature>
<evidence type="ECO:0000256" key="11">
    <source>
        <dbReference type="PROSITE-ProRule" id="PRU01360"/>
    </source>
</evidence>
<feature type="signal peptide" evidence="12">
    <location>
        <begin position="1"/>
        <end position="24"/>
    </location>
</feature>
<dbReference type="InterPro" id="IPR039426">
    <property type="entry name" value="TonB-dep_rcpt-like"/>
</dbReference>
<comment type="caution">
    <text evidence="14">The sequence shown here is derived from an EMBL/GenBank/DDBJ whole genome shotgun (WGS) entry which is preliminary data.</text>
</comment>
<dbReference type="PROSITE" id="PS52016">
    <property type="entry name" value="TONB_DEPENDENT_REC_3"/>
    <property type="match status" value="1"/>
</dbReference>
<evidence type="ECO:0000256" key="7">
    <source>
        <dbReference type="ARBA" id="ARBA00023065"/>
    </source>
</evidence>
<evidence type="ECO:0000256" key="5">
    <source>
        <dbReference type="ARBA" id="ARBA00022692"/>
    </source>
</evidence>
<evidence type="ECO:0000259" key="13">
    <source>
        <dbReference type="Pfam" id="PF07715"/>
    </source>
</evidence>
<evidence type="ECO:0000256" key="9">
    <source>
        <dbReference type="ARBA" id="ARBA00023136"/>
    </source>
</evidence>
<keyword evidence="2 11" id="KW-0813">Transport</keyword>
<comment type="subcellular location">
    <subcellularLocation>
        <location evidence="1 11">Cell outer membrane</location>
        <topology evidence="1 11">Multi-pass membrane protein</topology>
    </subcellularLocation>
</comment>
<dbReference type="EMBL" id="JBDIME010000016">
    <property type="protein sequence ID" value="MEN2791367.1"/>
    <property type="molecule type" value="Genomic_DNA"/>
</dbReference>
<evidence type="ECO:0000256" key="4">
    <source>
        <dbReference type="ARBA" id="ARBA00022496"/>
    </source>
</evidence>
<keyword evidence="6" id="KW-0408">Iron</keyword>
<keyword evidence="15" id="KW-1185">Reference proteome</keyword>
<dbReference type="Proteomes" id="UP001419910">
    <property type="component" value="Unassembled WGS sequence"/>
</dbReference>
<keyword evidence="7" id="KW-0406">Ion transport</keyword>
<evidence type="ECO:0000256" key="3">
    <source>
        <dbReference type="ARBA" id="ARBA00022452"/>
    </source>
</evidence>
<evidence type="ECO:0000313" key="14">
    <source>
        <dbReference type="EMBL" id="MEN2791367.1"/>
    </source>
</evidence>
<comment type="similarity">
    <text evidence="11">Belongs to the TonB-dependent receptor family.</text>
</comment>
<evidence type="ECO:0000256" key="2">
    <source>
        <dbReference type="ARBA" id="ARBA00022448"/>
    </source>
</evidence>
<keyword evidence="3 11" id="KW-1134">Transmembrane beta strand</keyword>
<keyword evidence="10 11" id="KW-0998">Cell outer membrane</keyword>
<proteinExistence type="inferred from homology"/>
<dbReference type="Gene3D" id="2.40.170.20">
    <property type="entry name" value="TonB-dependent receptor, beta-barrel domain"/>
    <property type="match status" value="1"/>
</dbReference>
<gene>
    <name evidence="14" type="ORF">ABC974_17155</name>
</gene>
<keyword evidence="9 11" id="KW-0472">Membrane</keyword>
<feature type="domain" description="TonB-dependent receptor plug" evidence="13">
    <location>
        <begin position="50"/>
        <end position="153"/>
    </location>
</feature>
<evidence type="ECO:0000313" key="15">
    <source>
        <dbReference type="Proteomes" id="UP001419910"/>
    </source>
</evidence>
<keyword evidence="5 11" id="KW-0812">Transmembrane</keyword>
<dbReference type="PANTHER" id="PTHR32552:SF81">
    <property type="entry name" value="TONB-DEPENDENT OUTER MEMBRANE RECEPTOR"/>
    <property type="match status" value="1"/>
</dbReference>
<keyword evidence="4" id="KW-0410">Iron transport</keyword>